<dbReference type="Proteomes" id="UP000470404">
    <property type="component" value="Unassembled WGS sequence"/>
</dbReference>
<dbReference type="CDD" id="cd05233">
    <property type="entry name" value="SDR_c"/>
    <property type="match status" value="1"/>
</dbReference>
<gene>
    <name evidence="3" type="ORF">G3I59_23705</name>
    <name evidence="4" type="ORF">SAMN05421854_103640</name>
</gene>
<evidence type="ECO:0000313" key="6">
    <source>
        <dbReference type="Proteomes" id="UP000470404"/>
    </source>
</evidence>
<keyword evidence="6" id="KW-1185">Reference proteome</keyword>
<reference evidence="4 5" key="1">
    <citation type="submission" date="2016-10" db="EMBL/GenBank/DDBJ databases">
        <authorList>
            <person name="de Groot N.N."/>
        </authorList>
    </citation>
    <scope>NUCLEOTIDE SEQUENCE [LARGE SCALE GENOMIC DNA]</scope>
    <source>
        <strain evidence="4 5">DSM 44637</strain>
    </source>
</reference>
<dbReference type="PRINTS" id="PR00081">
    <property type="entry name" value="GDHRDH"/>
</dbReference>
<dbReference type="InterPro" id="IPR036291">
    <property type="entry name" value="NAD(P)-bd_dom_sf"/>
</dbReference>
<evidence type="ECO:0000313" key="5">
    <source>
        <dbReference type="Proteomes" id="UP000199137"/>
    </source>
</evidence>
<evidence type="ECO:0000313" key="4">
    <source>
        <dbReference type="EMBL" id="SFO98483.1"/>
    </source>
</evidence>
<evidence type="ECO:0000256" key="1">
    <source>
        <dbReference type="ARBA" id="ARBA00006484"/>
    </source>
</evidence>
<proteinExistence type="inferred from homology"/>
<dbReference type="EMBL" id="JAAGNC010000119">
    <property type="protein sequence ID" value="NEC58528.1"/>
    <property type="molecule type" value="Genomic_DNA"/>
</dbReference>
<keyword evidence="2" id="KW-0560">Oxidoreductase</keyword>
<organism evidence="4 5">
    <name type="scientific">Amycolatopsis rubida</name>
    <dbReference type="NCBI Taxonomy" id="112413"/>
    <lineage>
        <taxon>Bacteria</taxon>
        <taxon>Bacillati</taxon>
        <taxon>Actinomycetota</taxon>
        <taxon>Actinomycetes</taxon>
        <taxon>Pseudonocardiales</taxon>
        <taxon>Pseudonocardiaceae</taxon>
        <taxon>Amycolatopsis</taxon>
    </lineage>
</organism>
<dbReference type="PRINTS" id="PR00080">
    <property type="entry name" value="SDRFAMILY"/>
</dbReference>
<dbReference type="InterPro" id="IPR002347">
    <property type="entry name" value="SDR_fam"/>
</dbReference>
<protein>
    <submittedName>
        <fullName evidence="4">3alpha(Or 20beta)-hydroxysteroid dehydrogenase</fullName>
    </submittedName>
    <submittedName>
        <fullName evidence="3">SDR family oxidoreductase</fullName>
    </submittedName>
</protein>
<dbReference type="EMBL" id="FOWC01000003">
    <property type="protein sequence ID" value="SFO98483.1"/>
    <property type="molecule type" value="Genomic_DNA"/>
</dbReference>
<dbReference type="PANTHER" id="PTHR42760">
    <property type="entry name" value="SHORT-CHAIN DEHYDROGENASES/REDUCTASES FAMILY MEMBER"/>
    <property type="match status" value="1"/>
</dbReference>
<dbReference type="PANTHER" id="PTHR42760:SF133">
    <property type="entry name" value="3-OXOACYL-[ACYL-CARRIER-PROTEIN] REDUCTASE"/>
    <property type="match status" value="1"/>
</dbReference>
<evidence type="ECO:0000313" key="3">
    <source>
        <dbReference type="EMBL" id="NEC58528.1"/>
    </source>
</evidence>
<dbReference type="RefSeq" id="WP_067581741.1">
    <property type="nucleotide sequence ID" value="NZ_FOWC01000003.1"/>
</dbReference>
<accession>A0A1I5LMT5</accession>
<name>A0A1I5LMT5_9PSEU</name>
<dbReference type="FunFam" id="3.40.50.720:FF:000084">
    <property type="entry name" value="Short-chain dehydrogenase reductase"/>
    <property type="match status" value="1"/>
</dbReference>
<evidence type="ECO:0000256" key="2">
    <source>
        <dbReference type="ARBA" id="ARBA00023002"/>
    </source>
</evidence>
<dbReference type="Gene3D" id="3.40.50.720">
    <property type="entry name" value="NAD(P)-binding Rossmann-like Domain"/>
    <property type="match status" value="1"/>
</dbReference>
<dbReference type="OrthoDB" id="7064009at2"/>
<dbReference type="AlphaFoldDB" id="A0A1I5LMT5"/>
<reference evidence="3 6" key="2">
    <citation type="submission" date="2020-01" db="EMBL/GenBank/DDBJ databases">
        <title>Insect and environment-associated Actinomycetes.</title>
        <authorList>
            <person name="Currrie C."/>
            <person name="Chevrette M."/>
            <person name="Carlson C."/>
            <person name="Stubbendieck R."/>
            <person name="Wendt-Pienkowski E."/>
        </authorList>
    </citation>
    <scope>NUCLEOTIDE SEQUENCE [LARGE SCALE GENOMIC DNA]</scope>
    <source>
        <strain evidence="3 6">SID8386</strain>
    </source>
</reference>
<dbReference type="STRING" id="112413.SAMN05421854_103640"/>
<comment type="similarity">
    <text evidence="1">Belongs to the short-chain dehydrogenases/reductases (SDR) family.</text>
</comment>
<dbReference type="SUPFAM" id="SSF51735">
    <property type="entry name" value="NAD(P)-binding Rossmann-fold domains"/>
    <property type="match status" value="1"/>
</dbReference>
<dbReference type="GO" id="GO:0016616">
    <property type="term" value="F:oxidoreductase activity, acting on the CH-OH group of donors, NAD or NADP as acceptor"/>
    <property type="evidence" value="ECO:0007669"/>
    <property type="project" value="TreeGrafter"/>
</dbReference>
<sequence>MTEQLVELRDKIVFVTGAAQGQGAEHARTTARLGARVVLADLDESAVAAVADEIDGETLAVGLDVRSKENWTAAMERARAGFGRVDVLVNNAGFYRKAPLESFEEDHLTHTLGVNLIGPVLGMQAVLPLMRERGGSIVNVASTAALTGFAGGLGYGASKWGLRGASKSAAKELGEFGIRVNCVCPGAIDTQMISETTRAGGGAVAGQPIRRPGKTGEVAALVAFLASDASSYCTGQDFVIDGGQTA</sequence>
<dbReference type="Proteomes" id="UP000199137">
    <property type="component" value="Unassembled WGS sequence"/>
</dbReference>
<dbReference type="Pfam" id="PF13561">
    <property type="entry name" value="adh_short_C2"/>
    <property type="match status" value="1"/>
</dbReference>